<dbReference type="Proteomes" id="UP001208570">
    <property type="component" value="Unassembled WGS sequence"/>
</dbReference>
<evidence type="ECO:0000256" key="1">
    <source>
        <dbReference type="SAM" id="Phobius"/>
    </source>
</evidence>
<dbReference type="Gene3D" id="3.90.215.10">
    <property type="entry name" value="Gamma Fibrinogen, chain A, domain 1"/>
    <property type="match status" value="1"/>
</dbReference>
<dbReference type="InterPro" id="IPR002181">
    <property type="entry name" value="Fibrinogen_a/b/g_C_dom"/>
</dbReference>
<dbReference type="NCBIfam" id="NF040941">
    <property type="entry name" value="GGGWT_bact"/>
    <property type="match status" value="1"/>
</dbReference>
<dbReference type="PROSITE" id="PS51406">
    <property type="entry name" value="FIBRINOGEN_C_2"/>
    <property type="match status" value="1"/>
</dbReference>
<sequence length="184" mass="20314">MSIPVVNKNESCIFRCHCLGGCEDIQITKRPHKAEENVWSLCDIDVVMDSSGMVDCICVSVSLRFCVLILVCVSVRLCVSECVCLAVCLIVYLSVGLSVYLSVSLPIFLNITIIITTISPHFLVPTDCSNVTIRHDGIYQINFSPAGSIPKYTKVYCDMTTDGGNWTVIVIFLLMIAVIINLFH</sequence>
<keyword evidence="4" id="KW-1185">Reference proteome</keyword>
<feature type="transmembrane region" description="Helical" evidence="1">
    <location>
        <begin position="52"/>
        <end position="75"/>
    </location>
</feature>
<feature type="transmembrane region" description="Helical" evidence="1">
    <location>
        <begin position="164"/>
        <end position="183"/>
    </location>
</feature>
<feature type="domain" description="Fibrinogen C-terminal" evidence="2">
    <location>
        <begin position="119"/>
        <end position="184"/>
    </location>
</feature>
<dbReference type="EMBL" id="JAODUP010002511">
    <property type="protein sequence ID" value="KAK2138722.1"/>
    <property type="molecule type" value="Genomic_DNA"/>
</dbReference>
<organism evidence="3 4">
    <name type="scientific">Paralvinella palmiformis</name>
    <dbReference type="NCBI Taxonomy" id="53620"/>
    <lineage>
        <taxon>Eukaryota</taxon>
        <taxon>Metazoa</taxon>
        <taxon>Spiralia</taxon>
        <taxon>Lophotrochozoa</taxon>
        <taxon>Annelida</taxon>
        <taxon>Polychaeta</taxon>
        <taxon>Sedentaria</taxon>
        <taxon>Canalipalpata</taxon>
        <taxon>Terebellida</taxon>
        <taxon>Terebelliformia</taxon>
        <taxon>Alvinellidae</taxon>
        <taxon>Paralvinella</taxon>
    </lineage>
</organism>
<keyword evidence="1" id="KW-1133">Transmembrane helix</keyword>
<dbReference type="AlphaFoldDB" id="A0AAD9IQL1"/>
<keyword evidence="1" id="KW-0812">Transmembrane</keyword>
<evidence type="ECO:0000259" key="2">
    <source>
        <dbReference type="PROSITE" id="PS51406"/>
    </source>
</evidence>
<name>A0AAD9IQL1_9ANNE</name>
<feature type="transmembrane region" description="Helical" evidence="1">
    <location>
        <begin position="107"/>
        <end position="124"/>
    </location>
</feature>
<dbReference type="InterPro" id="IPR014716">
    <property type="entry name" value="Fibrinogen_a/b/g_C_1"/>
</dbReference>
<dbReference type="SUPFAM" id="SSF56496">
    <property type="entry name" value="Fibrinogen C-terminal domain-like"/>
    <property type="match status" value="1"/>
</dbReference>
<accession>A0AAD9IQL1</accession>
<proteinExistence type="predicted"/>
<dbReference type="InterPro" id="IPR036056">
    <property type="entry name" value="Fibrinogen-like_C"/>
</dbReference>
<evidence type="ECO:0000313" key="4">
    <source>
        <dbReference type="Proteomes" id="UP001208570"/>
    </source>
</evidence>
<feature type="transmembrane region" description="Helical" evidence="1">
    <location>
        <begin position="82"/>
        <end position="101"/>
    </location>
</feature>
<keyword evidence="1" id="KW-0472">Membrane</keyword>
<gene>
    <name evidence="3" type="ORF">LSH36_2521g00020</name>
</gene>
<evidence type="ECO:0000313" key="3">
    <source>
        <dbReference type="EMBL" id="KAK2138722.1"/>
    </source>
</evidence>
<comment type="caution">
    <text evidence="3">The sequence shown here is derived from an EMBL/GenBank/DDBJ whole genome shotgun (WGS) entry which is preliminary data.</text>
</comment>
<reference evidence="3" key="1">
    <citation type="journal article" date="2023" name="Mol. Biol. Evol.">
        <title>Third-Generation Sequencing Reveals the Adaptive Role of the Epigenome in Three Deep-Sea Polychaetes.</title>
        <authorList>
            <person name="Perez M."/>
            <person name="Aroh O."/>
            <person name="Sun Y."/>
            <person name="Lan Y."/>
            <person name="Juniper S.K."/>
            <person name="Young C.R."/>
            <person name="Angers B."/>
            <person name="Qian P.Y."/>
        </authorList>
    </citation>
    <scope>NUCLEOTIDE SEQUENCE</scope>
    <source>
        <strain evidence="3">P08H-3</strain>
    </source>
</reference>
<protein>
    <recommendedName>
        <fullName evidence="2">Fibrinogen C-terminal domain-containing protein</fullName>
    </recommendedName>
</protein>